<evidence type="ECO:0000256" key="6">
    <source>
        <dbReference type="ARBA" id="ARBA00049075"/>
    </source>
</evidence>
<reference evidence="8 9" key="1">
    <citation type="submission" date="2016-11" db="EMBL/GenBank/DDBJ databases">
        <title>The macronuclear genome of Stentor coeruleus: a giant cell with tiny introns.</title>
        <authorList>
            <person name="Slabodnick M."/>
            <person name="Ruby J.G."/>
            <person name="Reiff S.B."/>
            <person name="Swart E.C."/>
            <person name="Gosai S."/>
            <person name="Prabakaran S."/>
            <person name="Witkowska E."/>
            <person name="Larue G.E."/>
            <person name="Fisher S."/>
            <person name="Freeman R.M."/>
            <person name="Gunawardena J."/>
            <person name="Chu W."/>
            <person name="Stover N.A."/>
            <person name="Gregory B.D."/>
            <person name="Nowacki M."/>
            <person name="Derisi J."/>
            <person name="Roy S.W."/>
            <person name="Marshall W.F."/>
            <person name="Sood P."/>
        </authorList>
    </citation>
    <scope>NUCLEOTIDE SEQUENCE [LARGE SCALE GENOMIC DNA]</scope>
    <source>
        <strain evidence="8">WM001</strain>
    </source>
</reference>
<comment type="catalytic activity">
    <reaction evidence="3">
        <text>a 5'-end (N(2),N(7)-dimethyl 5'-triphosphoguanosine)-ribonucleoside in snoRNA + S-adenosyl-L-methionine = a 5'-end (N(2),N(2),N(7)-trimethyl 5'-triphosphoguanosine)-ribonucleoside in snoRNA + S-adenosyl-L-homocysteine + H(+)</text>
        <dbReference type="Rhea" id="RHEA:78507"/>
        <dbReference type="Rhea" id="RHEA-COMP:19088"/>
        <dbReference type="Rhea" id="RHEA-COMP:19090"/>
        <dbReference type="ChEBI" id="CHEBI:15378"/>
        <dbReference type="ChEBI" id="CHEBI:57856"/>
        <dbReference type="ChEBI" id="CHEBI:59789"/>
        <dbReference type="ChEBI" id="CHEBI:167623"/>
        <dbReference type="ChEBI" id="CHEBI:172880"/>
    </reaction>
    <physiologicalReaction direction="left-to-right" evidence="3">
        <dbReference type="Rhea" id="RHEA:78508"/>
    </physiologicalReaction>
</comment>
<gene>
    <name evidence="8" type="ORF">SteCoe_17009</name>
</gene>
<dbReference type="Pfam" id="PF09445">
    <property type="entry name" value="Methyltransf_15"/>
    <property type="match status" value="1"/>
</dbReference>
<proteinExistence type="inferred from homology"/>
<dbReference type="InterPro" id="IPR019012">
    <property type="entry name" value="RNA_cap_Gua-N2-MeTrfase"/>
</dbReference>
<evidence type="ECO:0000256" key="3">
    <source>
        <dbReference type="ARBA" id="ARBA00047418"/>
    </source>
</evidence>
<dbReference type="OrthoDB" id="444258at2759"/>
<dbReference type="SUPFAM" id="SSF53335">
    <property type="entry name" value="S-adenosyl-L-methionine-dependent methyltransferases"/>
    <property type="match status" value="1"/>
</dbReference>
<accession>A0A1R2C042</accession>
<organism evidence="8 9">
    <name type="scientific">Stentor coeruleus</name>
    <dbReference type="NCBI Taxonomy" id="5963"/>
    <lineage>
        <taxon>Eukaryota</taxon>
        <taxon>Sar</taxon>
        <taxon>Alveolata</taxon>
        <taxon>Ciliophora</taxon>
        <taxon>Postciliodesmatophora</taxon>
        <taxon>Heterotrichea</taxon>
        <taxon>Heterotrichida</taxon>
        <taxon>Stentoridae</taxon>
        <taxon>Stentor</taxon>
    </lineage>
</organism>
<evidence type="ECO:0000313" key="9">
    <source>
        <dbReference type="Proteomes" id="UP000187209"/>
    </source>
</evidence>
<keyword evidence="9" id="KW-1185">Reference proteome</keyword>
<evidence type="ECO:0000256" key="2">
    <source>
        <dbReference type="ARBA" id="ARBA00025783"/>
    </source>
</evidence>
<sequence>MDKKPFIQQHKRVFCCCFTADEEDYDSKPVTLKRIDSEISPSILEPAIYASKIFAVDKIYFLNSGQHKFLVSFRHIIVESTSYPLTTQDNPNNIPEEYWKERYRIFSRYDEGIQICENAWAGEILEKIGKIIARQLVSRLGAIQTCLVCMSGVGSLAIQLSKTMKKVIALEDDETQLECLYKNREIYEVNDFLYPIHGNLLSYSPDNIPEIIIIIPKINIPKSVQVSLSNHFPELANYVEKSLSLSKSLVFIFPPTLDPYDFIDSLKDLDIDPLVEFLLIFDNNHLKNIVCLIGKVVILNLPDIVNSILSRIGLGSKQREFMFKTIEEFGIKKTLHILEDVEKDVVNVSAIDKLKTKSRKFVENVLKIHKSCGSGKIDNAYLDGITVLYKGKDGDDVARIMEEMNIFFIELDGSQETVVEIDSMVLKGYDEIVQYLEYMRIKDSPNKNSLFALIGS</sequence>
<comment type="caution">
    <text evidence="8">The sequence shown here is derived from an EMBL/GenBank/DDBJ whole genome shotgun (WGS) entry which is preliminary data.</text>
</comment>
<dbReference type="PANTHER" id="PTHR14741">
    <property type="entry name" value="S-ADENOSYLMETHIONINE-DEPENDENT METHYLTRANSFERASE RELATED"/>
    <property type="match status" value="1"/>
</dbReference>
<comment type="catalytic activity">
    <reaction evidence="6">
        <text>a 5'-end (N(7)-methyl 5'-triphosphoguanosine)-ribonucleoside in snRNA + S-adenosyl-L-methionine = a 5'-end (N(2),N(7)-dimethyl 5'-triphosphoguanosine)-ribonucleoside in snRNA + S-adenosyl-L-homocysteine + H(+)</text>
        <dbReference type="Rhea" id="RHEA:78471"/>
        <dbReference type="Rhea" id="RHEA-COMP:19085"/>
        <dbReference type="Rhea" id="RHEA-COMP:19087"/>
        <dbReference type="ChEBI" id="CHEBI:15378"/>
        <dbReference type="ChEBI" id="CHEBI:57856"/>
        <dbReference type="ChEBI" id="CHEBI:59789"/>
        <dbReference type="ChEBI" id="CHEBI:156461"/>
        <dbReference type="ChEBI" id="CHEBI:172880"/>
    </reaction>
    <physiologicalReaction direction="left-to-right" evidence="6">
        <dbReference type="Rhea" id="RHEA:78472"/>
    </physiologicalReaction>
</comment>
<name>A0A1R2C042_9CILI</name>
<dbReference type="Proteomes" id="UP000187209">
    <property type="component" value="Unassembled WGS sequence"/>
</dbReference>
<evidence type="ECO:0000256" key="5">
    <source>
        <dbReference type="ARBA" id="ARBA00048763"/>
    </source>
</evidence>
<comment type="catalytic activity">
    <reaction evidence="4">
        <text>a 5'-end (N(7)-methyl 5'-triphosphoguanosine)-ribonucleoside in snoRNA + S-adenosyl-L-methionine = a 5'-end (N(2),N(7)-dimethyl 5'-triphosphoguanosine)-ribonucleoside in snoRNA + S-adenosyl-L-homocysteine + H(+)</text>
        <dbReference type="Rhea" id="RHEA:78475"/>
        <dbReference type="Rhea" id="RHEA-COMP:19086"/>
        <dbReference type="Rhea" id="RHEA-COMP:19088"/>
        <dbReference type="ChEBI" id="CHEBI:15378"/>
        <dbReference type="ChEBI" id="CHEBI:57856"/>
        <dbReference type="ChEBI" id="CHEBI:59789"/>
        <dbReference type="ChEBI" id="CHEBI:156461"/>
        <dbReference type="ChEBI" id="CHEBI:172880"/>
    </reaction>
    <physiologicalReaction direction="left-to-right" evidence="4">
        <dbReference type="Rhea" id="RHEA:78476"/>
    </physiologicalReaction>
</comment>
<dbReference type="Gene3D" id="3.40.50.150">
    <property type="entry name" value="Vaccinia Virus protein VP39"/>
    <property type="match status" value="1"/>
</dbReference>
<dbReference type="GO" id="GO:0071164">
    <property type="term" value="F:RNA cap trimethylguanosine synthase activity"/>
    <property type="evidence" value="ECO:0007669"/>
    <property type="project" value="TreeGrafter"/>
</dbReference>
<comment type="catalytic activity">
    <reaction evidence="5">
        <text>a 5'-end (N(2),N(7)-dimethyl 5'-triphosphoguanosine)-ribonucleoside in snRNA + S-adenosyl-L-methionine = a 5'-end (N(2),N(2),N(7)-trimethyl 5'-triphosphoguanosine)-ribonucleoside in snRNA + S-adenosyl-L-homocysteine + H(+)</text>
        <dbReference type="Rhea" id="RHEA:78479"/>
        <dbReference type="Rhea" id="RHEA-COMP:19087"/>
        <dbReference type="Rhea" id="RHEA-COMP:19089"/>
        <dbReference type="ChEBI" id="CHEBI:15378"/>
        <dbReference type="ChEBI" id="CHEBI:57856"/>
        <dbReference type="ChEBI" id="CHEBI:59789"/>
        <dbReference type="ChEBI" id="CHEBI:167623"/>
        <dbReference type="ChEBI" id="CHEBI:172880"/>
    </reaction>
    <physiologicalReaction direction="left-to-right" evidence="5">
        <dbReference type="Rhea" id="RHEA:78480"/>
    </physiologicalReaction>
</comment>
<dbReference type="PANTHER" id="PTHR14741:SF32">
    <property type="entry name" value="TRIMETHYLGUANOSINE SYNTHASE"/>
    <property type="match status" value="1"/>
</dbReference>
<dbReference type="EMBL" id="MPUH01000344">
    <property type="protein sequence ID" value="OMJ82347.1"/>
    <property type="molecule type" value="Genomic_DNA"/>
</dbReference>
<evidence type="ECO:0000313" key="8">
    <source>
        <dbReference type="EMBL" id="OMJ82347.1"/>
    </source>
</evidence>
<dbReference type="InterPro" id="IPR029063">
    <property type="entry name" value="SAM-dependent_MTases_sf"/>
</dbReference>
<dbReference type="AlphaFoldDB" id="A0A1R2C042"/>
<evidence type="ECO:0000256" key="4">
    <source>
        <dbReference type="ARBA" id="ARBA00048740"/>
    </source>
</evidence>
<evidence type="ECO:0000256" key="1">
    <source>
        <dbReference type="ARBA" id="ARBA00018517"/>
    </source>
</evidence>
<dbReference type="GO" id="GO:0005634">
    <property type="term" value="C:nucleus"/>
    <property type="evidence" value="ECO:0007669"/>
    <property type="project" value="TreeGrafter"/>
</dbReference>
<comment type="similarity">
    <text evidence="2">Belongs to the methyltransferase superfamily. Trimethylguanosine synthase family.</text>
</comment>
<evidence type="ECO:0000256" key="7">
    <source>
        <dbReference type="ARBA" id="ARBA00049790"/>
    </source>
</evidence>
<protein>
    <recommendedName>
        <fullName evidence="1">Trimethylguanosine synthase</fullName>
    </recommendedName>
    <alternativeName>
        <fullName evidence="7">Cap-specific guanine-N(2) methyltransferase</fullName>
    </alternativeName>
</protein>